<proteinExistence type="predicted"/>
<accession>A0A1D3TSB7</accession>
<gene>
    <name evidence="3" type="ORF">SAMN05421730_10064</name>
</gene>
<evidence type="ECO:0000256" key="1">
    <source>
        <dbReference type="SAM" id="Coils"/>
    </source>
</evidence>
<keyword evidence="4" id="KW-1185">Reference proteome</keyword>
<evidence type="ECO:0000313" key="3">
    <source>
        <dbReference type="EMBL" id="SCP96700.1"/>
    </source>
</evidence>
<protein>
    <recommendedName>
        <fullName evidence="5">Zinc-ribbon domain-containing protein</fullName>
    </recommendedName>
</protein>
<name>A0A1D3TSB7_9FIRM</name>
<evidence type="ECO:0000313" key="4">
    <source>
        <dbReference type="Proteomes" id="UP000199315"/>
    </source>
</evidence>
<dbReference type="EMBL" id="FMKA01000006">
    <property type="protein sequence ID" value="SCP96700.1"/>
    <property type="molecule type" value="Genomic_DNA"/>
</dbReference>
<dbReference type="STRING" id="1619234.SAMN05421730_10064"/>
<evidence type="ECO:0000256" key="2">
    <source>
        <dbReference type="SAM" id="MobiDB-lite"/>
    </source>
</evidence>
<dbReference type="OrthoDB" id="9788304at2"/>
<dbReference type="Proteomes" id="UP000199315">
    <property type="component" value="Unassembled WGS sequence"/>
</dbReference>
<dbReference type="AlphaFoldDB" id="A0A1D3TSB7"/>
<feature type="region of interest" description="Disordered" evidence="2">
    <location>
        <begin position="113"/>
        <end position="154"/>
    </location>
</feature>
<reference evidence="3 4" key="1">
    <citation type="submission" date="2016-09" db="EMBL/GenBank/DDBJ databases">
        <authorList>
            <person name="Capua I."/>
            <person name="De Benedictis P."/>
            <person name="Joannis T."/>
            <person name="Lombin L.H."/>
            <person name="Cattoli G."/>
        </authorList>
    </citation>
    <scope>NUCLEOTIDE SEQUENCE [LARGE SCALE GENOMIC DNA]</scope>
    <source>
        <strain evidence="3 4">GluBS11</strain>
    </source>
</reference>
<feature type="coiled-coil region" evidence="1">
    <location>
        <begin position="65"/>
        <end position="92"/>
    </location>
</feature>
<sequence length="154" mass="16879">MDFFEKVGETLSVKGKEAVKKAKEMADISNLSVQISSQEKIVSKLYAELGKAYFELHREEEDGPYASQFREIKSASEKIQELKGEINKIKGVKTCENCGADMGADAAYCPGCGTKASAEEPAGEPEVDDDFDDVYDDAYENASETPLDDIGEEE</sequence>
<organism evidence="3 4">
    <name type="scientific">Anaerobium acetethylicum</name>
    <dbReference type="NCBI Taxonomy" id="1619234"/>
    <lineage>
        <taxon>Bacteria</taxon>
        <taxon>Bacillati</taxon>
        <taxon>Bacillota</taxon>
        <taxon>Clostridia</taxon>
        <taxon>Lachnospirales</taxon>
        <taxon>Lachnospiraceae</taxon>
        <taxon>Anaerobium</taxon>
    </lineage>
</organism>
<feature type="compositionally biased region" description="Acidic residues" evidence="2">
    <location>
        <begin position="121"/>
        <end position="139"/>
    </location>
</feature>
<keyword evidence="1" id="KW-0175">Coiled coil</keyword>
<evidence type="ECO:0008006" key="5">
    <source>
        <dbReference type="Google" id="ProtNLM"/>
    </source>
</evidence>
<dbReference type="RefSeq" id="WP_091232148.1">
    <property type="nucleotide sequence ID" value="NZ_FMKA01000006.1"/>
</dbReference>